<feature type="region of interest" description="Disordered" evidence="1">
    <location>
        <begin position="40"/>
        <end position="65"/>
    </location>
</feature>
<evidence type="ECO:0000313" key="3">
    <source>
        <dbReference type="Proteomes" id="UP000002011"/>
    </source>
</evidence>
<evidence type="ECO:0000313" key="2">
    <source>
        <dbReference type="EMBL" id="ACT93755.1"/>
    </source>
</evidence>
<proteinExistence type="predicted"/>
<gene>
    <name evidence="2" type="ordered locus">Dfer_2537</name>
</gene>
<reference evidence="2 3" key="1">
    <citation type="journal article" date="2009" name="Stand. Genomic Sci.">
        <title>Complete genome sequence of Dyadobacter fermentans type strain (NS114).</title>
        <authorList>
            <person name="Lang E."/>
            <person name="Lapidus A."/>
            <person name="Chertkov O."/>
            <person name="Brettin T."/>
            <person name="Detter J.C."/>
            <person name="Han C."/>
            <person name="Copeland A."/>
            <person name="Glavina Del Rio T."/>
            <person name="Nolan M."/>
            <person name="Chen F."/>
            <person name="Lucas S."/>
            <person name="Tice H."/>
            <person name="Cheng J.F."/>
            <person name="Land M."/>
            <person name="Hauser L."/>
            <person name="Chang Y.J."/>
            <person name="Jeffries C.D."/>
            <person name="Kopitz M."/>
            <person name="Bruce D."/>
            <person name="Goodwin L."/>
            <person name="Pitluck S."/>
            <person name="Ovchinnikova G."/>
            <person name="Pati A."/>
            <person name="Ivanova N."/>
            <person name="Mavrommatis K."/>
            <person name="Chen A."/>
            <person name="Palaniappan K."/>
            <person name="Chain P."/>
            <person name="Bristow J."/>
            <person name="Eisen J.A."/>
            <person name="Markowitz V."/>
            <person name="Hugenholtz P."/>
            <person name="Goker M."/>
            <person name="Rohde M."/>
            <person name="Kyrpides N.C."/>
            <person name="Klenk H.P."/>
        </authorList>
    </citation>
    <scope>NUCLEOTIDE SEQUENCE [LARGE SCALE GENOMIC DNA]</scope>
    <source>
        <strain evidence="3">ATCC 700827 / DSM 18053 / CIP 107007 / KCTC 52180 / NS114</strain>
    </source>
</reference>
<sequence>MQRTLIGIFESAAEARQALEALLTAGFRHHIMEVSDHVDTADDRLTDGQMTDTTDPPAADDGTLAPEKTGAILTIRLDDADEILRATEIMDDFGAMDINEFTKP</sequence>
<dbReference type="STRING" id="471854.Dfer_2537"/>
<dbReference type="EMBL" id="CP001619">
    <property type="protein sequence ID" value="ACT93755.1"/>
    <property type="molecule type" value="Genomic_DNA"/>
</dbReference>
<dbReference type="Proteomes" id="UP000002011">
    <property type="component" value="Chromosome"/>
</dbReference>
<keyword evidence="3" id="KW-1185">Reference proteome</keyword>
<organism evidence="2 3">
    <name type="scientific">Dyadobacter fermentans (strain ATCC 700827 / DSM 18053 / CIP 107007 / KCTC 52180 / NS114)</name>
    <dbReference type="NCBI Taxonomy" id="471854"/>
    <lineage>
        <taxon>Bacteria</taxon>
        <taxon>Pseudomonadati</taxon>
        <taxon>Bacteroidota</taxon>
        <taxon>Cytophagia</taxon>
        <taxon>Cytophagales</taxon>
        <taxon>Spirosomataceae</taxon>
        <taxon>Dyadobacter</taxon>
    </lineage>
</organism>
<feature type="compositionally biased region" description="Low complexity" evidence="1">
    <location>
        <begin position="51"/>
        <end position="65"/>
    </location>
</feature>
<dbReference type="AlphaFoldDB" id="C6W1M5"/>
<dbReference type="RefSeq" id="WP_015812005.1">
    <property type="nucleotide sequence ID" value="NC_013037.1"/>
</dbReference>
<dbReference type="KEGG" id="dfe:Dfer_2537"/>
<accession>C6W1M5</accession>
<protein>
    <submittedName>
        <fullName evidence="2">Uncharacterized protein</fullName>
    </submittedName>
</protein>
<evidence type="ECO:0000256" key="1">
    <source>
        <dbReference type="SAM" id="MobiDB-lite"/>
    </source>
</evidence>
<name>C6W1M5_DYAFD</name>
<dbReference type="HOGENOM" id="CLU_2245672_0_0_10"/>